<reference evidence="4" key="1">
    <citation type="submission" date="2025-08" db="UniProtKB">
        <authorList>
            <consortium name="RefSeq"/>
        </authorList>
    </citation>
    <scope>IDENTIFICATION</scope>
</reference>
<dbReference type="SMART" id="SM00721">
    <property type="entry name" value="BAR"/>
    <property type="match status" value="1"/>
</dbReference>
<sequence length="267" mass="29724">MDLKKLAGTAGQYLTRAVQYTEEKLGNAEKTEFDSHYETLVAQSDNAKLWTEKLVAGVQAVVIPNPGNRVEDMLFEKLEKRRPNRLSNLEHLGLDMVQAGTEFGTGTAYGSALLKVGGAEQRLGLAERDFVGCSISDFMEPLQKFLDSDMKTIARERRILDNRRLDLDAAKSRLRKARSLDAQQAAEAELRRCQAEFDRQTEITKLLLEGVRSTQASHLKHLQAYVAAQAAYHHTAHTIMADLTRDLHSMAGEPPSPLPYSPTAPPH</sequence>
<evidence type="ECO:0000313" key="3">
    <source>
        <dbReference type="Proteomes" id="UP000694843"/>
    </source>
</evidence>
<dbReference type="InterPro" id="IPR027267">
    <property type="entry name" value="AH/BAR_dom_sf"/>
</dbReference>
<feature type="non-terminal residue" evidence="4">
    <location>
        <position position="267"/>
    </location>
</feature>
<proteinExistence type="predicted"/>
<organism evidence="3 4">
    <name type="scientific">Hyalella azteca</name>
    <name type="common">Amphipod</name>
    <dbReference type="NCBI Taxonomy" id="294128"/>
    <lineage>
        <taxon>Eukaryota</taxon>
        <taxon>Metazoa</taxon>
        <taxon>Ecdysozoa</taxon>
        <taxon>Arthropoda</taxon>
        <taxon>Crustacea</taxon>
        <taxon>Multicrustacea</taxon>
        <taxon>Malacostraca</taxon>
        <taxon>Eumalacostraca</taxon>
        <taxon>Peracarida</taxon>
        <taxon>Amphipoda</taxon>
        <taxon>Senticaudata</taxon>
        <taxon>Talitrida</taxon>
        <taxon>Talitroidea</taxon>
        <taxon>Hyalellidae</taxon>
        <taxon>Hyalella</taxon>
    </lineage>
</organism>
<name>A0A8B7NHR6_HYAAZ</name>
<dbReference type="OrthoDB" id="14167at2759"/>
<protein>
    <submittedName>
        <fullName evidence="4">Endophilin-B1</fullName>
    </submittedName>
</protein>
<feature type="domain" description="BAR" evidence="2">
    <location>
        <begin position="22"/>
        <end position="256"/>
    </location>
</feature>
<dbReference type="OMA" id="MNIHLPN"/>
<dbReference type="SUPFAM" id="SSF103657">
    <property type="entry name" value="BAR/IMD domain-like"/>
    <property type="match status" value="1"/>
</dbReference>
<dbReference type="GO" id="GO:0005737">
    <property type="term" value="C:cytoplasm"/>
    <property type="evidence" value="ECO:0007669"/>
    <property type="project" value="InterPro"/>
</dbReference>
<dbReference type="Gene3D" id="1.20.1270.60">
    <property type="entry name" value="Arfaptin homology (AH) domain/BAR domain"/>
    <property type="match status" value="1"/>
</dbReference>
<dbReference type="KEGG" id="hazt:108670232"/>
<accession>A0A8B7NHR6</accession>
<dbReference type="Pfam" id="PF03114">
    <property type="entry name" value="BAR"/>
    <property type="match status" value="1"/>
</dbReference>
<gene>
    <name evidence="4" type="primary">LOC108670232</name>
</gene>
<evidence type="ECO:0000313" key="4">
    <source>
        <dbReference type="RefSeq" id="XP_018013182.2"/>
    </source>
</evidence>
<feature type="region of interest" description="Disordered" evidence="1">
    <location>
        <begin position="248"/>
        <end position="267"/>
    </location>
</feature>
<dbReference type="PROSITE" id="PS51021">
    <property type="entry name" value="BAR"/>
    <property type="match status" value="1"/>
</dbReference>
<dbReference type="RefSeq" id="XP_018013182.2">
    <property type="nucleotide sequence ID" value="XM_018157693.2"/>
</dbReference>
<dbReference type="GeneID" id="108670232"/>
<feature type="compositionally biased region" description="Pro residues" evidence="1">
    <location>
        <begin position="254"/>
        <end position="267"/>
    </location>
</feature>
<dbReference type="InterPro" id="IPR004148">
    <property type="entry name" value="BAR_dom"/>
</dbReference>
<evidence type="ECO:0000256" key="1">
    <source>
        <dbReference type="SAM" id="MobiDB-lite"/>
    </source>
</evidence>
<evidence type="ECO:0000259" key="2">
    <source>
        <dbReference type="PROSITE" id="PS51021"/>
    </source>
</evidence>
<dbReference type="AlphaFoldDB" id="A0A8B7NHR6"/>
<dbReference type="Proteomes" id="UP000694843">
    <property type="component" value="Unplaced"/>
</dbReference>
<dbReference type="CTD" id="37218"/>
<keyword evidence="3" id="KW-1185">Reference proteome</keyword>